<feature type="compositionally biased region" description="Basic and acidic residues" evidence="5">
    <location>
        <begin position="16"/>
        <end position="27"/>
    </location>
</feature>
<dbReference type="InterPro" id="IPR036864">
    <property type="entry name" value="Zn2-C6_fun-type_DNA-bd_sf"/>
</dbReference>
<evidence type="ECO:0000259" key="6">
    <source>
        <dbReference type="PROSITE" id="PS50048"/>
    </source>
</evidence>
<feature type="region of interest" description="Disordered" evidence="5">
    <location>
        <begin position="497"/>
        <end position="518"/>
    </location>
</feature>
<feature type="compositionally biased region" description="Pro residues" evidence="5">
    <location>
        <begin position="176"/>
        <end position="189"/>
    </location>
</feature>
<organism evidence="7 8">
    <name type="scientific">Pseudozyma flocculosa</name>
    <dbReference type="NCBI Taxonomy" id="84751"/>
    <lineage>
        <taxon>Eukaryota</taxon>
        <taxon>Fungi</taxon>
        <taxon>Dikarya</taxon>
        <taxon>Basidiomycota</taxon>
        <taxon>Ustilaginomycotina</taxon>
        <taxon>Ustilaginomycetes</taxon>
        <taxon>Ustilaginales</taxon>
        <taxon>Ustilaginaceae</taxon>
        <taxon>Pseudozyma</taxon>
    </lineage>
</organism>
<sequence length="1004" mass="107322">MPPADIYYGAGPRDGSYSDHAAHDPYRKHARTKSYHSERSYEQLYPSPGSLQPMRSPGELPQAQHGSPASASAPTPSAYHVSPSRFSRSPSDEGQRPHDHSRERQRGTVHGSPHPLSRGPDSINPYHAIAVSRATEARGDVRAAVAMPAPARGPLPMLGPAPFDARVAHAMAFAHPQPPQPPQQPPHPSHLPQYMQHQHQQQRKRLRISRACDECRRRKTRCDVVGAFPGEAGHPATIAGLVPPIEPHQEPQGDMLILQPCMNCRRSGITCSYSKRPLKRGPSKGYIKDLERRLNSLESQMVAPDGAASAVGAPSDTAAAKPKVRTEDRIVRLEKVLNSGEKAAERTPPPPCEALMAATESESNDLDPTDRSSSRWTSASPMPDREAHDDQKASPASAAHQHACTSPTPHPAEGLASRAEAPEQSRSPSQQKERRQRRPAQLPALAAPPPQRSAKDAIMQSTLHATFPVVCYAAGESSTPPLESRMLSRGHKILAEALEPPPTSPSATGSEADHTRVPEKGLERIKNKPHSSRLAQIIGQASAGLASASGDLFSSQRTGRLDNDRLKSMRKLAADVAAQEADLLMLCQLDLLRHGQPNKSALAAAVTKLDAGDGSARQLRRRVVMFTMDRWHSAGFGTPHVVTGRHALDRTAFQTMKDALADVERSPLGPGSYEVVRASVMLGHLHDMAQSAGGWKHISPSDVDSIVHSVTNQAESHIAEGSQLDPTCDAALRYSLEHAVRTYHALHTLPPAGQATVEDIGRLFEMTERIIVLGKAKTPLTPASKLFRSAIGPHVAAMVAVSFFWCYKVIAILTAQAYGGSGIASPASASSASSSSSSSSTLRSRDRVLDHKGLVSASLQPLEHYRRKMSDYVRMVGMLCMFSGGAPDDAAAFKPLYLRLSLFQNQTLGFCTKLGCLLQPPAADSPARDGIPVLEHEADAFIDTANGMGCLGYVLASTNAGEAWSLLSGAAAAAATEPASPPPPPSSSSSSSPAHAVTSAPTSA</sequence>
<dbReference type="OrthoDB" id="39175at2759"/>
<dbReference type="SMART" id="SM00066">
    <property type="entry name" value="GAL4"/>
    <property type="match status" value="1"/>
</dbReference>
<dbReference type="Proteomes" id="UP000323386">
    <property type="component" value="Unassembled WGS sequence"/>
</dbReference>
<dbReference type="GO" id="GO:0005634">
    <property type="term" value="C:nucleus"/>
    <property type="evidence" value="ECO:0007669"/>
    <property type="project" value="UniProtKB-SubCell"/>
</dbReference>
<dbReference type="CDD" id="cd00067">
    <property type="entry name" value="GAL4"/>
    <property type="match status" value="1"/>
</dbReference>
<dbReference type="PANTHER" id="PTHR46910:SF3">
    <property type="entry name" value="HALOTOLERANCE PROTEIN 9-RELATED"/>
    <property type="match status" value="1"/>
</dbReference>
<accession>A0A5C3FBB3</accession>
<dbReference type="PANTHER" id="PTHR46910">
    <property type="entry name" value="TRANSCRIPTION FACTOR PDR1"/>
    <property type="match status" value="1"/>
</dbReference>
<keyword evidence="4" id="KW-0539">Nucleus</keyword>
<evidence type="ECO:0000313" key="7">
    <source>
        <dbReference type="EMBL" id="SPO41662.1"/>
    </source>
</evidence>
<keyword evidence="2" id="KW-0479">Metal-binding</keyword>
<evidence type="ECO:0000313" key="8">
    <source>
        <dbReference type="Proteomes" id="UP000323386"/>
    </source>
</evidence>
<dbReference type="InterPro" id="IPR001138">
    <property type="entry name" value="Zn2Cys6_DnaBD"/>
</dbReference>
<evidence type="ECO:0000256" key="1">
    <source>
        <dbReference type="ARBA" id="ARBA00004123"/>
    </source>
</evidence>
<evidence type="ECO:0000256" key="3">
    <source>
        <dbReference type="ARBA" id="ARBA00023125"/>
    </source>
</evidence>
<feature type="compositionally biased region" description="Low complexity" evidence="5">
    <location>
        <begin position="67"/>
        <end position="78"/>
    </location>
</feature>
<gene>
    <name evidence="7" type="ORF">PSFLO_07144</name>
</gene>
<feature type="region of interest" description="Disordered" evidence="5">
    <location>
        <begin position="359"/>
        <end position="455"/>
    </location>
</feature>
<dbReference type="InterPro" id="IPR050987">
    <property type="entry name" value="AtrR-like"/>
</dbReference>
<dbReference type="EMBL" id="OOIP01000030">
    <property type="protein sequence ID" value="SPO41662.1"/>
    <property type="molecule type" value="Genomic_DNA"/>
</dbReference>
<feature type="compositionally biased region" description="Low complexity" evidence="5">
    <location>
        <begin position="190"/>
        <end position="199"/>
    </location>
</feature>
<dbReference type="GO" id="GO:0003677">
    <property type="term" value="F:DNA binding"/>
    <property type="evidence" value="ECO:0007669"/>
    <property type="project" value="UniProtKB-KW"/>
</dbReference>
<dbReference type="AlphaFoldDB" id="A0A5C3FBB3"/>
<feature type="compositionally biased region" description="Low complexity" evidence="5">
    <location>
        <begin position="987"/>
        <end position="1004"/>
    </location>
</feature>
<dbReference type="Gene3D" id="4.10.240.10">
    <property type="entry name" value="Zn(2)-C6 fungal-type DNA-binding domain"/>
    <property type="match status" value="1"/>
</dbReference>
<protein>
    <recommendedName>
        <fullName evidence="6">Zn(2)-C6 fungal-type domain-containing protein</fullName>
    </recommendedName>
</protein>
<reference evidence="7 8" key="1">
    <citation type="submission" date="2018-03" db="EMBL/GenBank/DDBJ databases">
        <authorList>
            <person name="Guldener U."/>
        </authorList>
    </citation>
    <scope>NUCLEOTIDE SEQUENCE [LARGE SCALE GENOMIC DNA]</scope>
    <source>
        <strain evidence="7 8">DAOM196992</strain>
    </source>
</reference>
<evidence type="ECO:0000256" key="4">
    <source>
        <dbReference type="ARBA" id="ARBA00023242"/>
    </source>
</evidence>
<dbReference type="SUPFAM" id="SSF57701">
    <property type="entry name" value="Zn2/Cys6 DNA-binding domain"/>
    <property type="match status" value="1"/>
</dbReference>
<dbReference type="GO" id="GO:0008270">
    <property type="term" value="F:zinc ion binding"/>
    <property type="evidence" value="ECO:0007669"/>
    <property type="project" value="InterPro"/>
</dbReference>
<feature type="domain" description="Zn(2)-C6 fungal-type" evidence="6">
    <location>
        <begin position="211"/>
        <end position="273"/>
    </location>
</feature>
<name>A0A5C3FBB3_9BASI</name>
<feature type="region of interest" description="Disordered" evidence="5">
    <location>
        <begin position="974"/>
        <end position="1004"/>
    </location>
</feature>
<feature type="compositionally biased region" description="Basic and acidic residues" evidence="5">
    <location>
        <begin position="383"/>
        <end position="392"/>
    </location>
</feature>
<feature type="region of interest" description="Disordered" evidence="5">
    <location>
        <begin position="826"/>
        <end position="845"/>
    </location>
</feature>
<feature type="compositionally biased region" description="Basic and acidic residues" evidence="5">
    <location>
        <begin position="90"/>
        <end position="106"/>
    </location>
</feature>
<feature type="region of interest" description="Disordered" evidence="5">
    <location>
        <begin position="305"/>
        <end position="325"/>
    </location>
</feature>
<dbReference type="GO" id="GO:0000981">
    <property type="term" value="F:DNA-binding transcription factor activity, RNA polymerase II-specific"/>
    <property type="evidence" value="ECO:0007669"/>
    <property type="project" value="InterPro"/>
</dbReference>
<evidence type="ECO:0000256" key="5">
    <source>
        <dbReference type="SAM" id="MobiDB-lite"/>
    </source>
</evidence>
<feature type="region of interest" description="Disordered" evidence="5">
    <location>
        <begin position="174"/>
        <end position="200"/>
    </location>
</feature>
<evidence type="ECO:0000256" key="2">
    <source>
        <dbReference type="ARBA" id="ARBA00022723"/>
    </source>
</evidence>
<keyword evidence="3" id="KW-0238">DNA-binding</keyword>
<comment type="subcellular location">
    <subcellularLocation>
        <location evidence="1">Nucleus</location>
    </subcellularLocation>
</comment>
<dbReference type="PROSITE" id="PS50048">
    <property type="entry name" value="ZN2_CY6_FUNGAL_2"/>
    <property type="match status" value="1"/>
</dbReference>
<proteinExistence type="predicted"/>
<keyword evidence="8" id="KW-1185">Reference proteome</keyword>
<feature type="region of interest" description="Disordered" evidence="5">
    <location>
        <begin position="1"/>
        <end position="124"/>
    </location>
</feature>
<feature type="compositionally biased region" description="Low complexity" evidence="5">
    <location>
        <begin position="826"/>
        <end position="840"/>
    </location>
</feature>